<dbReference type="InterPro" id="IPR046342">
    <property type="entry name" value="CBS_dom_sf"/>
</dbReference>
<reference evidence="2" key="2">
    <citation type="submission" date="2019-07" db="EMBL/GenBank/DDBJ databases">
        <authorList>
            <person name="Seetharam A."/>
            <person name="Woodhouse M."/>
            <person name="Cannon E."/>
        </authorList>
    </citation>
    <scope>NUCLEOTIDE SEQUENCE [LARGE SCALE GENOMIC DNA]</scope>
    <source>
        <strain evidence="2">cv. B73</strain>
    </source>
</reference>
<evidence type="ECO:0000313" key="3">
    <source>
        <dbReference type="Proteomes" id="UP000007305"/>
    </source>
</evidence>
<name>A0A804QTL1_MAIZE</name>
<proteinExistence type="predicted"/>
<feature type="transmembrane region" description="Helical" evidence="1">
    <location>
        <begin position="85"/>
        <end position="118"/>
    </location>
</feature>
<protein>
    <submittedName>
        <fullName evidence="2">Uncharacterized protein</fullName>
    </submittedName>
</protein>
<evidence type="ECO:0000313" key="2">
    <source>
        <dbReference type="EnsemblPlants" id="Zm00001eb357500_P002"/>
    </source>
</evidence>
<reference evidence="2" key="3">
    <citation type="submission" date="2021-05" db="UniProtKB">
        <authorList>
            <consortium name="EnsemblPlants"/>
        </authorList>
    </citation>
    <scope>IDENTIFICATION</scope>
    <source>
        <strain evidence="2">cv. B73</strain>
    </source>
</reference>
<keyword evidence="1" id="KW-0812">Transmembrane</keyword>
<organism evidence="2 3">
    <name type="scientific">Zea mays</name>
    <name type="common">Maize</name>
    <dbReference type="NCBI Taxonomy" id="4577"/>
    <lineage>
        <taxon>Eukaryota</taxon>
        <taxon>Viridiplantae</taxon>
        <taxon>Streptophyta</taxon>
        <taxon>Embryophyta</taxon>
        <taxon>Tracheophyta</taxon>
        <taxon>Spermatophyta</taxon>
        <taxon>Magnoliopsida</taxon>
        <taxon>Liliopsida</taxon>
        <taxon>Poales</taxon>
        <taxon>Poaceae</taxon>
        <taxon>PACMAD clade</taxon>
        <taxon>Panicoideae</taxon>
        <taxon>Andropogonodae</taxon>
        <taxon>Andropogoneae</taxon>
        <taxon>Tripsacinae</taxon>
        <taxon>Zea</taxon>
    </lineage>
</organism>
<evidence type="ECO:0000256" key="1">
    <source>
        <dbReference type="SAM" id="Phobius"/>
    </source>
</evidence>
<reference evidence="3" key="1">
    <citation type="journal article" date="2009" name="Science">
        <title>The B73 maize genome: complexity, diversity, and dynamics.</title>
        <authorList>
            <person name="Schnable P.S."/>
            <person name="Ware D."/>
            <person name="Fulton R.S."/>
            <person name="Stein J.C."/>
            <person name="Wei F."/>
            <person name="Pasternak S."/>
            <person name="Liang C."/>
            <person name="Zhang J."/>
            <person name="Fulton L."/>
            <person name="Graves T.A."/>
            <person name="Minx P."/>
            <person name="Reily A.D."/>
            <person name="Courtney L."/>
            <person name="Kruchowski S.S."/>
            <person name="Tomlinson C."/>
            <person name="Strong C."/>
            <person name="Delehaunty K."/>
            <person name="Fronick C."/>
            <person name="Courtney B."/>
            <person name="Rock S.M."/>
            <person name="Belter E."/>
            <person name="Du F."/>
            <person name="Kim K."/>
            <person name="Abbott R.M."/>
            <person name="Cotton M."/>
            <person name="Levy A."/>
            <person name="Marchetto P."/>
            <person name="Ochoa K."/>
            <person name="Jackson S.M."/>
            <person name="Gillam B."/>
            <person name="Chen W."/>
            <person name="Yan L."/>
            <person name="Higginbotham J."/>
            <person name="Cardenas M."/>
            <person name="Waligorski J."/>
            <person name="Applebaum E."/>
            <person name="Phelps L."/>
            <person name="Falcone J."/>
            <person name="Kanchi K."/>
            <person name="Thane T."/>
            <person name="Scimone A."/>
            <person name="Thane N."/>
            <person name="Henke J."/>
            <person name="Wang T."/>
            <person name="Ruppert J."/>
            <person name="Shah N."/>
            <person name="Rotter K."/>
            <person name="Hodges J."/>
            <person name="Ingenthron E."/>
            <person name="Cordes M."/>
            <person name="Kohlberg S."/>
            <person name="Sgro J."/>
            <person name="Delgado B."/>
            <person name="Mead K."/>
            <person name="Chinwalla A."/>
            <person name="Leonard S."/>
            <person name="Crouse K."/>
            <person name="Collura K."/>
            <person name="Kudrna D."/>
            <person name="Currie J."/>
            <person name="He R."/>
            <person name="Angelova A."/>
            <person name="Rajasekar S."/>
            <person name="Mueller T."/>
            <person name="Lomeli R."/>
            <person name="Scara G."/>
            <person name="Ko A."/>
            <person name="Delaney K."/>
            <person name="Wissotski M."/>
            <person name="Lopez G."/>
            <person name="Campos D."/>
            <person name="Braidotti M."/>
            <person name="Ashley E."/>
            <person name="Golser W."/>
            <person name="Kim H."/>
            <person name="Lee S."/>
            <person name="Lin J."/>
            <person name="Dujmic Z."/>
            <person name="Kim W."/>
            <person name="Talag J."/>
            <person name="Zuccolo A."/>
            <person name="Fan C."/>
            <person name="Sebastian A."/>
            <person name="Kramer M."/>
            <person name="Spiegel L."/>
            <person name="Nascimento L."/>
            <person name="Zutavern T."/>
            <person name="Miller B."/>
            <person name="Ambroise C."/>
            <person name="Muller S."/>
            <person name="Spooner W."/>
            <person name="Narechania A."/>
            <person name="Ren L."/>
            <person name="Wei S."/>
            <person name="Kumari S."/>
            <person name="Faga B."/>
            <person name="Levy M.J."/>
            <person name="McMahan L."/>
            <person name="Van Buren P."/>
            <person name="Vaughn M.W."/>
            <person name="Ying K."/>
            <person name="Yeh C.-T."/>
            <person name="Emrich S.J."/>
            <person name="Jia Y."/>
            <person name="Kalyanaraman A."/>
            <person name="Hsia A.-P."/>
            <person name="Barbazuk W.B."/>
            <person name="Baucom R.S."/>
            <person name="Brutnell T.P."/>
            <person name="Carpita N.C."/>
            <person name="Chaparro C."/>
            <person name="Chia J.-M."/>
            <person name="Deragon J.-M."/>
            <person name="Estill J.C."/>
            <person name="Fu Y."/>
            <person name="Jeddeloh J.A."/>
            <person name="Han Y."/>
            <person name="Lee H."/>
            <person name="Li P."/>
            <person name="Lisch D.R."/>
            <person name="Liu S."/>
            <person name="Liu Z."/>
            <person name="Nagel D.H."/>
            <person name="McCann M.C."/>
            <person name="SanMiguel P."/>
            <person name="Myers A.M."/>
            <person name="Nettleton D."/>
            <person name="Nguyen J."/>
            <person name="Penning B.W."/>
            <person name="Ponnala L."/>
            <person name="Schneider K.L."/>
            <person name="Schwartz D.C."/>
            <person name="Sharma A."/>
            <person name="Soderlund C."/>
            <person name="Springer N.M."/>
            <person name="Sun Q."/>
            <person name="Wang H."/>
            <person name="Waterman M."/>
            <person name="Westerman R."/>
            <person name="Wolfgruber T.K."/>
            <person name="Yang L."/>
            <person name="Yu Y."/>
            <person name="Zhang L."/>
            <person name="Zhou S."/>
            <person name="Zhu Q."/>
            <person name="Bennetzen J.L."/>
            <person name="Dawe R.K."/>
            <person name="Jiang J."/>
            <person name="Jiang N."/>
            <person name="Presting G.G."/>
            <person name="Wessler S.R."/>
            <person name="Aluru S."/>
            <person name="Martienssen R.A."/>
            <person name="Clifton S.W."/>
            <person name="McCombie W.R."/>
            <person name="Wing R.A."/>
            <person name="Wilson R.K."/>
        </authorList>
    </citation>
    <scope>NUCLEOTIDE SEQUENCE [LARGE SCALE GENOMIC DNA]</scope>
    <source>
        <strain evidence="3">cv. B73</strain>
    </source>
</reference>
<sequence length="120" mass="13793">MKCLWKTMYYPLCSQSLLSEELIWIRMPLEPSSQNPSMQIAVIRHVVSGILLHNTIYDVVPLSSKLTVLDTQLPVKQAFKIMHDVVCMLLCLLELLQIVHFPSMVLVCSHFNFALFLLSF</sequence>
<dbReference type="Proteomes" id="UP000007305">
    <property type="component" value="Chromosome 8"/>
</dbReference>
<keyword evidence="3" id="KW-1185">Reference proteome</keyword>
<accession>A0A804QTL1</accession>
<keyword evidence="1" id="KW-1133">Transmembrane helix</keyword>
<dbReference type="AlphaFoldDB" id="A0A804QTL1"/>
<dbReference type="Gene3D" id="3.10.580.10">
    <property type="entry name" value="CBS-domain"/>
    <property type="match status" value="1"/>
</dbReference>
<dbReference type="EnsemblPlants" id="Zm00001eb357500_T002">
    <property type="protein sequence ID" value="Zm00001eb357500_P002"/>
    <property type="gene ID" value="Zm00001eb357500"/>
</dbReference>
<keyword evidence="1" id="KW-0472">Membrane</keyword>
<dbReference type="Gramene" id="Zm00001eb357500_T002">
    <property type="protein sequence ID" value="Zm00001eb357500_P002"/>
    <property type="gene ID" value="Zm00001eb357500"/>
</dbReference>